<name>X1H812_9ZZZZ</name>
<evidence type="ECO:0000313" key="1">
    <source>
        <dbReference type="EMBL" id="GAH49959.1"/>
    </source>
</evidence>
<accession>X1H812</accession>
<proteinExistence type="predicted"/>
<dbReference type="EMBL" id="BARU01020524">
    <property type="protein sequence ID" value="GAH49959.1"/>
    <property type="molecule type" value="Genomic_DNA"/>
</dbReference>
<comment type="caution">
    <text evidence="1">The sequence shown here is derived from an EMBL/GenBank/DDBJ whole genome shotgun (WGS) entry which is preliminary data.</text>
</comment>
<dbReference type="AlphaFoldDB" id="X1H812"/>
<reference evidence="1" key="1">
    <citation type="journal article" date="2014" name="Front. Microbiol.">
        <title>High frequency of phylogenetically diverse reductive dehalogenase-homologous genes in deep subseafloor sedimentary metagenomes.</title>
        <authorList>
            <person name="Kawai M."/>
            <person name="Futagami T."/>
            <person name="Toyoda A."/>
            <person name="Takaki Y."/>
            <person name="Nishi S."/>
            <person name="Hori S."/>
            <person name="Arai W."/>
            <person name="Tsubouchi T."/>
            <person name="Morono Y."/>
            <person name="Uchiyama I."/>
            <person name="Ito T."/>
            <person name="Fujiyama A."/>
            <person name="Inagaki F."/>
            <person name="Takami H."/>
        </authorList>
    </citation>
    <scope>NUCLEOTIDE SEQUENCE</scope>
    <source>
        <strain evidence="1">Expedition CK06-06</strain>
    </source>
</reference>
<organism evidence="1">
    <name type="scientific">marine sediment metagenome</name>
    <dbReference type="NCBI Taxonomy" id="412755"/>
    <lineage>
        <taxon>unclassified sequences</taxon>
        <taxon>metagenomes</taxon>
        <taxon>ecological metagenomes</taxon>
    </lineage>
</organism>
<gene>
    <name evidence="1" type="ORF">S03H2_33693</name>
</gene>
<feature type="non-terminal residue" evidence="1">
    <location>
        <position position="36"/>
    </location>
</feature>
<protein>
    <submittedName>
        <fullName evidence="1">Uncharacterized protein</fullName>
    </submittedName>
</protein>
<sequence>MEASAKAYPILKEASEKAFEKDLQTIKFFTFFSNGK</sequence>